<proteinExistence type="predicted"/>
<reference evidence="1 2" key="1">
    <citation type="submission" date="2018-07" db="EMBL/GenBank/DDBJ databases">
        <title>A high quality draft genome assembly of the barn swallow (H. rustica rustica).</title>
        <authorList>
            <person name="Formenti G."/>
            <person name="Chiara M."/>
            <person name="Poveda L."/>
            <person name="Francoijs K.-J."/>
            <person name="Bonisoli-Alquati A."/>
            <person name="Canova L."/>
            <person name="Gianfranceschi L."/>
            <person name="Horner D.S."/>
            <person name="Saino N."/>
        </authorList>
    </citation>
    <scope>NUCLEOTIDE SEQUENCE [LARGE SCALE GENOMIC DNA]</scope>
    <source>
        <strain evidence="1">Chelidonia</strain>
        <tissue evidence="1">Blood</tissue>
    </source>
</reference>
<gene>
    <name evidence="1" type="ORF">DUI87_10037</name>
</gene>
<protein>
    <submittedName>
        <fullName evidence="1">Uncharacterized protein</fullName>
    </submittedName>
</protein>
<dbReference type="Proteomes" id="UP000269221">
    <property type="component" value="Unassembled WGS sequence"/>
</dbReference>
<comment type="caution">
    <text evidence="1">The sequence shown here is derived from an EMBL/GenBank/DDBJ whole genome shotgun (WGS) entry which is preliminary data.</text>
</comment>
<organism evidence="1 2">
    <name type="scientific">Hirundo rustica rustica</name>
    <dbReference type="NCBI Taxonomy" id="333673"/>
    <lineage>
        <taxon>Eukaryota</taxon>
        <taxon>Metazoa</taxon>
        <taxon>Chordata</taxon>
        <taxon>Craniata</taxon>
        <taxon>Vertebrata</taxon>
        <taxon>Euteleostomi</taxon>
        <taxon>Archelosauria</taxon>
        <taxon>Archosauria</taxon>
        <taxon>Dinosauria</taxon>
        <taxon>Saurischia</taxon>
        <taxon>Theropoda</taxon>
        <taxon>Coelurosauria</taxon>
        <taxon>Aves</taxon>
        <taxon>Neognathae</taxon>
        <taxon>Neoaves</taxon>
        <taxon>Telluraves</taxon>
        <taxon>Australaves</taxon>
        <taxon>Passeriformes</taxon>
        <taxon>Sylvioidea</taxon>
        <taxon>Hirundinidae</taxon>
        <taxon>Hirundo</taxon>
    </lineage>
</organism>
<keyword evidence="2" id="KW-1185">Reference proteome</keyword>
<dbReference type="EMBL" id="QRBI01000106">
    <property type="protein sequence ID" value="RMC12517.1"/>
    <property type="molecule type" value="Genomic_DNA"/>
</dbReference>
<accession>A0A3M0KZE0</accession>
<sequence>MMYEASMSLDANTVDMQTDAIKADCDIDHGWKVHVEPLGEQERDLESSVSEVFAKYFSANMRLDGPLDKAIIWSVVYLALAQPNAAKAGQAVRPFAQNI</sequence>
<dbReference type="AlphaFoldDB" id="A0A3M0KZE0"/>
<evidence type="ECO:0000313" key="1">
    <source>
        <dbReference type="EMBL" id="RMC12517.1"/>
    </source>
</evidence>
<dbReference type="OrthoDB" id="10512392at2759"/>
<evidence type="ECO:0000313" key="2">
    <source>
        <dbReference type="Proteomes" id="UP000269221"/>
    </source>
</evidence>
<name>A0A3M0KZE0_HIRRU</name>